<evidence type="ECO:0000256" key="2">
    <source>
        <dbReference type="SAM" id="Phobius"/>
    </source>
</evidence>
<gene>
    <name evidence="3" type="ORF">ACFQ16_05545</name>
</gene>
<comment type="caution">
    <text evidence="3">The sequence shown here is derived from an EMBL/GenBank/DDBJ whole genome shotgun (WGS) entry which is preliminary data.</text>
</comment>
<proteinExistence type="predicted"/>
<accession>A0ABW3FPJ1</accession>
<evidence type="ECO:0000313" key="4">
    <source>
        <dbReference type="Proteomes" id="UP001597018"/>
    </source>
</evidence>
<organism evidence="3 4">
    <name type="scientific">Saccharopolyspora rosea</name>
    <dbReference type="NCBI Taxonomy" id="524884"/>
    <lineage>
        <taxon>Bacteria</taxon>
        <taxon>Bacillati</taxon>
        <taxon>Actinomycetota</taxon>
        <taxon>Actinomycetes</taxon>
        <taxon>Pseudonocardiales</taxon>
        <taxon>Pseudonocardiaceae</taxon>
        <taxon>Saccharopolyspora</taxon>
    </lineage>
</organism>
<keyword evidence="2" id="KW-0472">Membrane</keyword>
<keyword evidence="2" id="KW-1133">Transmembrane helix</keyword>
<feature type="region of interest" description="Disordered" evidence="1">
    <location>
        <begin position="136"/>
        <end position="183"/>
    </location>
</feature>
<dbReference type="RefSeq" id="WP_345601327.1">
    <property type="nucleotide sequence ID" value="NZ_BAABLT010000033.1"/>
</dbReference>
<name>A0ABW3FPJ1_9PSEU</name>
<keyword evidence="2" id="KW-0812">Transmembrane</keyword>
<keyword evidence="4" id="KW-1185">Reference proteome</keyword>
<protein>
    <submittedName>
        <fullName evidence="3">Uncharacterized protein</fullName>
    </submittedName>
</protein>
<reference evidence="4" key="1">
    <citation type="journal article" date="2019" name="Int. J. Syst. Evol. Microbiol.">
        <title>The Global Catalogue of Microorganisms (GCM) 10K type strain sequencing project: providing services to taxonomists for standard genome sequencing and annotation.</title>
        <authorList>
            <consortium name="The Broad Institute Genomics Platform"/>
            <consortium name="The Broad Institute Genome Sequencing Center for Infectious Disease"/>
            <person name="Wu L."/>
            <person name="Ma J."/>
        </authorList>
    </citation>
    <scope>NUCLEOTIDE SEQUENCE [LARGE SCALE GENOMIC DNA]</scope>
    <source>
        <strain evidence="4">CCUG 56401</strain>
    </source>
</reference>
<feature type="transmembrane region" description="Helical" evidence="2">
    <location>
        <begin position="61"/>
        <end position="82"/>
    </location>
</feature>
<dbReference type="Proteomes" id="UP001597018">
    <property type="component" value="Unassembled WGS sequence"/>
</dbReference>
<evidence type="ECO:0000313" key="3">
    <source>
        <dbReference type="EMBL" id="MFD0919200.1"/>
    </source>
</evidence>
<sequence>MNRRRVRPADVERALHALRAADPIRESDVDTPERRERSRALFERIVATPRHPPARRPVRRWSVAVAGAAAAVVLGVGAVLSLPPRASAAELLERAATATSTYQEIPIGREAYQRTTTTTRHQAGGFRYRVETTVETRVSPDGSATTTTSVGPPRFDGGDEQRWVRAGRPPLPGTGGGGTSSGSVVYRVGGAQLDYGAVRALPADPSTLSGHLRRIAPEQGVFESARQLIVAPGVPGELRAALYRVLAGVPGVELAEDSASRVVVRYQGDQVAFDPRSGELLAASGPGADVVIRSAGLVNCVDVGVRPASLTLACADANYAVDDLRWLGWGGQQAAADGVAVVNSCTPSCAEGSMRSYPVHVVLDRPRACGLNLTAYTRARVHYVADVPEGLDRDDVQDLPCGPG</sequence>
<evidence type="ECO:0000256" key="1">
    <source>
        <dbReference type="SAM" id="MobiDB-lite"/>
    </source>
</evidence>
<dbReference type="EMBL" id="JBHTIW010000002">
    <property type="protein sequence ID" value="MFD0919200.1"/>
    <property type="molecule type" value="Genomic_DNA"/>
</dbReference>